<evidence type="ECO:0000313" key="3">
    <source>
        <dbReference type="Proteomes" id="UP001500751"/>
    </source>
</evidence>
<proteinExistence type="predicted"/>
<accession>A0ABN2UZP4</accession>
<name>A0ABN2UZP4_9ACTN</name>
<dbReference type="EMBL" id="BAAAQN010000041">
    <property type="protein sequence ID" value="GAA2046739.1"/>
    <property type="molecule type" value="Genomic_DNA"/>
</dbReference>
<evidence type="ECO:0000256" key="1">
    <source>
        <dbReference type="SAM" id="MobiDB-lite"/>
    </source>
</evidence>
<reference evidence="2 3" key="1">
    <citation type="journal article" date="2019" name="Int. J. Syst. Evol. Microbiol.">
        <title>The Global Catalogue of Microorganisms (GCM) 10K type strain sequencing project: providing services to taxonomists for standard genome sequencing and annotation.</title>
        <authorList>
            <consortium name="The Broad Institute Genomics Platform"/>
            <consortium name="The Broad Institute Genome Sequencing Center for Infectious Disease"/>
            <person name="Wu L."/>
            <person name="Ma J."/>
        </authorList>
    </citation>
    <scope>NUCLEOTIDE SEQUENCE [LARGE SCALE GENOMIC DNA]</scope>
    <source>
        <strain evidence="2 3">JCM 16014</strain>
    </source>
</reference>
<comment type="caution">
    <text evidence="2">The sequence shown here is derived from an EMBL/GenBank/DDBJ whole genome shotgun (WGS) entry which is preliminary data.</text>
</comment>
<feature type="region of interest" description="Disordered" evidence="1">
    <location>
        <begin position="225"/>
        <end position="253"/>
    </location>
</feature>
<dbReference type="Proteomes" id="UP001500751">
    <property type="component" value="Unassembled WGS sequence"/>
</dbReference>
<dbReference type="RefSeq" id="WP_344668952.1">
    <property type="nucleotide sequence ID" value="NZ_BAAAQN010000041.1"/>
</dbReference>
<sequence>MRTNDISALPIPVRPVTGEHYTSYLRRLAEANHLLPSTLRAFVNADGHSIGTLRLDRFAAAAGREPATLRLALTGLPEPHRPTPPGAPPTRFQKSYQRQQAATASPLIQDWRLAADEIRYLDEVELFATIRADRLAGTPVRELARRHFVGERLIDRVLRGSQPRPAALVMQDFAPAPAAPTLDLVKKLIDHMHSQGMTCDQIWARLVDHHQAAISKPTVKKYLRNSCRPQKRPAANDRPHHRDRPSDTLEGGP</sequence>
<gene>
    <name evidence="2" type="ORF">GCM10009839_59180</name>
</gene>
<organism evidence="2 3">
    <name type="scientific">Catenulispora yoronensis</name>
    <dbReference type="NCBI Taxonomy" id="450799"/>
    <lineage>
        <taxon>Bacteria</taxon>
        <taxon>Bacillati</taxon>
        <taxon>Actinomycetota</taxon>
        <taxon>Actinomycetes</taxon>
        <taxon>Catenulisporales</taxon>
        <taxon>Catenulisporaceae</taxon>
        <taxon>Catenulispora</taxon>
    </lineage>
</organism>
<keyword evidence="3" id="KW-1185">Reference proteome</keyword>
<feature type="compositionally biased region" description="Basic and acidic residues" evidence="1">
    <location>
        <begin position="234"/>
        <end position="247"/>
    </location>
</feature>
<protein>
    <submittedName>
        <fullName evidence="2">Uncharacterized protein</fullName>
    </submittedName>
</protein>
<evidence type="ECO:0000313" key="2">
    <source>
        <dbReference type="EMBL" id="GAA2046739.1"/>
    </source>
</evidence>